<keyword evidence="3" id="KW-1185">Reference proteome</keyword>
<evidence type="ECO:0000256" key="1">
    <source>
        <dbReference type="SAM" id="SignalP"/>
    </source>
</evidence>
<accession>A0A4U3MLG4</accession>
<evidence type="ECO:0000313" key="2">
    <source>
        <dbReference type="EMBL" id="TKK90458.1"/>
    </source>
</evidence>
<dbReference type="EMBL" id="SZQA01000003">
    <property type="protein sequence ID" value="TKK90458.1"/>
    <property type="molecule type" value="Genomic_DNA"/>
</dbReference>
<dbReference type="OrthoDB" id="3530291at2"/>
<protein>
    <recommendedName>
        <fullName evidence="4">Secreted protein</fullName>
    </recommendedName>
</protein>
<dbReference type="AlphaFoldDB" id="A0A4U3MLG4"/>
<evidence type="ECO:0008006" key="4">
    <source>
        <dbReference type="Google" id="ProtNLM"/>
    </source>
</evidence>
<gene>
    <name evidence="2" type="ORF">FDA94_05525</name>
</gene>
<feature type="chain" id="PRO_5020191758" description="Secreted protein" evidence="1">
    <location>
        <begin position="24"/>
        <end position="142"/>
    </location>
</feature>
<comment type="caution">
    <text evidence="2">The sequence shown here is derived from an EMBL/GenBank/DDBJ whole genome shotgun (WGS) entry which is preliminary data.</text>
</comment>
<name>A0A4U3MLG4_9ACTN</name>
<reference evidence="2 3" key="1">
    <citation type="submission" date="2019-04" db="EMBL/GenBank/DDBJ databases">
        <title>Herbidospora sp. NEAU-GS14.nov., a novel actinomycete isolated from soil.</title>
        <authorList>
            <person name="Han L."/>
        </authorList>
    </citation>
    <scope>NUCLEOTIDE SEQUENCE [LARGE SCALE GENOMIC DNA]</scope>
    <source>
        <strain evidence="2 3">NEAU-GS14</strain>
    </source>
</reference>
<evidence type="ECO:0000313" key="3">
    <source>
        <dbReference type="Proteomes" id="UP000308705"/>
    </source>
</evidence>
<proteinExistence type="predicted"/>
<dbReference type="Proteomes" id="UP000308705">
    <property type="component" value="Unassembled WGS sequence"/>
</dbReference>
<feature type="signal peptide" evidence="1">
    <location>
        <begin position="1"/>
        <end position="23"/>
    </location>
</feature>
<dbReference type="RefSeq" id="WP_137245929.1">
    <property type="nucleotide sequence ID" value="NZ_SZQA01000003.1"/>
</dbReference>
<organism evidence="2 3">
    <name type="scientific">Herbidospora galbida</name>
    <dbReference type="NCBI Taxonomy" id="2575442"/>
    <lineage>
        <taxon>Bacteria</taxon>
        <taxon>Bacillati</taxon>
        <taxon>Actinomycetota</taxon>
        <taxon>Actinomycetes</taxon>
        <taxon>Streptosporangiales</taxon>
        <taxon>Streptosporangiaceae</taxon>
        <taxon>Herbidospora</taxon>
    </lineage>
</organism>
<sequence length="142" mass="15640">MKRIIALLGTLVLCLVVVPHAEAAETAKCTLSITPKDTEHDTTITVQCTPRAAGDRIDYVTVKGADWPDGDDTQKVCPAQSLLWTRVIDSQLLNEDLSGDEIYVEARLRTPDARLYYVKTNEVSGRWGVNVYVGEPDCGHLP</sequence>
<keyword evidence="1" id="KW-0732">Signal</keyword>